<evidence type="ECO:0000256" key="1">
    <source>
        <dbReference type="SAM" id="MobiDB-lite"/>
    </source>
</evidence>
<keyword evidence="3" id="KW-1185">Reference proteome</keyword>
<name>A0A8S0UZQ1_OLEEU</name>
<dbReference type="OrthoDB" id="10491528at2759"/>
<accession>A0A8S0UZQ1</accession>
<evidence type="ECO:0000313" key="2">
    <source>
        <dbReference type="EMBL" id="CAA3026437.1"/>
    </source>
</evidence>
<protein>
    <submittedName>
        <fullName evidence="2">Uncharacterized protein</fullName>
    </submittedName>
</protein>
<sequence length="162" mass="18548">MSSIWSLGFYELRYHILFVNFNLRKSLAEILSKVAREPGLIELETEEDERNKNNEEYNFSTSENSDEDTHDEATEEFDIVDTMLVDDSEINNTILDSDEDTHDEATEEFDIVDTMLVDDSETNNTILGNTKSNVEMIPGRKDCGTTWHGNDISVSNLKNIKD</sequence>
<gene>
    <name evidence="2" type="ORF">OLEA9_A109502</name>
</gene>
<reference evidence="2 3" key="1">
    <citation type="submission" date="2019-12" db="EMBL/GenBank/DDBJ databases">
        <authorList>
            <person name="Alioto T."/>
            <person name="Alioto T."/>
            <person name="Gomez Garrido J."/>
        </authorList>
    </citation>
    <scope>NUCLEOTIDE SEQUENCE [LARGE SCALE GENOMIC DNA]</scope>
</reference>
<dbReference type="Gramene" id="OE9A109502T1">
    <property type="protein sequence ID" value="OE9A109502C1"/>
    <property type="gene ID" value="OE9A109502"/>
</dbReference>
<comment type="caution">
    <text evidence="2">The sequence shown here is derived from an EMBL/GenBank/DDBJ whole genome shotgun (WGS) entry which is preliminary data.</text>
</comment>
<dbReference type="Proteomes" id="UP000594638">
    <property type="component" value="Unassembled WGS sequence"/>
</dbReference>
<proteinExistence type="predicted"/>
<organism evidence="2 3">
    <name type="scientific">Olea europaea subsp. europaea</name>
    <dbReference type="NCBI Taxonomy" id="158383"/>
    <lineage>
        <taxon>Eukaryota</taxon>
        <taxon>Viridiplantae</taxon>
        <taxon>Streptophyta</taxon>
        <taxon>Embryophyta</taxon>
        <taxon>Tracheophyta</taxon>
        <taxon>Spermatophyta</taxon>
        <taxon>Magnoliopsida</taxon>
        <taxon>eudicotyledons</taxon>
        <taxon>Gunneridae</taxon>
        <taxon>Pentapetalae</taxon>
        <taxon>asterids</taxon>
        <taxon>lamiids</taxon>
        <taxon>Lamiales</taxon>
        <taxon>Oleaceae</taxon>
        <taxon>Oleeae</taxon>
        <taxon>Olea</taxon>
    </lineage>
</organism>
<evidence type="ECO:0000313" key="3">
    <source>
        <dbReference type="Proteomes" id="UP000594638"/>
    </source>
</evidence>
<dbReference type="EMBL" id="CACTIH010009160">
    <property type="protein sequence ID" value="CAA3026437.1"/>
    <property type="molecule type" value="Genomic_DNA"/>
</dbReference>
<dbReference type="AlphaFoldDB" id="A0A8S0UZQ1"/>
<feature type="region of interest" description="Disordered" evidence="1">
    <location>
        <begin position="45"/>
        <end position="72"/>
    </location>
</feature>